<dbReference type="PANTHER" id="PTHR30151:SF38">
    <property type="entry name" value="ALIPHATIC SULFONATES TRANSPORT PERMEASE PROTEIN SSUC-RELATED"/>
    <property type="match status" value="1"/>
</dbReference>
<dbReference type="RefSeq" id="WP_198499679.1">
    <property type="nucleotide sequence ID" value="NZ_CP065989.1"/>
</dbReference>
<comment type="subcellular location">
    <subcellularLocation>
        <location evidence="1 7">Cell membrane</location>
        <topology evidence="1 7">Multi-pass membrane protein</topology>
    </subcellularLocation>
</comment>
<evidence type="ECO:0000256" key="1">
    <source>
        <dbReference type="ARBA" id="ARBA00004651"/>
    </source>
</evidence>
<name>A0A7T3ZZT4_9MICO</name>
<feature type="transmembrane region" description="Helical" evidence="7">
    <location>
        <begin position="34"/>
        <end position="53"/>
    </location>
</feature>
<keyword evidence="5 7" id="KW-1133">Transmembrane helix</keyword>
<dbReference type="PANTHER" id="PTHR30151">
    <property type="entry name" value="ALKANE SULFONATE ABC TRANSPORTER-RELATED, MEMBRANE SUBUNIT"/>
    <property type="match status" value="1"/>
</dbReference>
<evidence type="ECO:0000256" key="6">
    <source>
        <dbReference type="ARBA" id="ARBA00023136"/>
    </source>
</evidence>
<keyword evidence="2 7" id="KW-0813">Transport</keyword>
<dbReference type="Proteomes" id="UP000595374">
    <property type="component" value="Chromosome"/>
</dbReference>
<feature type="transmembrane region" description="Helical" evidence="7">
    <location>
        <begin position="91"/>
        <end position="113"/>
    </location>
</feature>
<dbReference type="Gene3D" id="1.10.3720.10">
    <property type="entry name" value="MetI-like"/>
    <property type="match status" value="1"/>
</dbReference>
<evidence type="ECO:0000313" key="10">
    <source>
        <dbReference type="Proteomes" id="UP000595374"/>
    </source>
</evidence>
<dbReference type="AlphaFoldDB" id="A0A7T3ZZT4"/>
<dbReference type="GO" id="GO:0055085">
    <property type="term" value="P:transmembrane transport"/>
    <property type="evidence" value="ECO:0007669"/>
    <property type="project" value="InterPro"/>
</dbReference>
<dbReference type="InterPro" id="IPR000515">
    <property type="entry name" value="MetI-like"/>
</dbReference>
<reference evidence="9 10" key="1">
    <citation type="submission" date="2020-12" db="EMBL/GenBank/DDBJ databases">
        <title>FDA dAtabase for Regulatory Grade micrObial Sequences (FDA-ARGOS): Supporting development and validation of Infectious Disease Dx tests.</title>
        <authorList>
            <person name="Sproer C."/>
            <person name="Gronow S."/>
            <person name="Severitt S."/>
            <person name="Schroder I."/>
            <person name="Tallon L."/>
            <person name="Sadzewicz L."/>
            <person name="Zhao X."/>
            <person name="Boylan J."/>
            <person name="Ott S."/>
            <person name="Bowen H."/>
            <person name="Vavikolanu K."/>
            <person name="Mehta A."/>
            <person name="Aluvathingal J."/>
            <person name="Nadendla S."/>
            <person name="Lowell S."/>
            <person name="Myers T."/>
            <person name="Yan Y."/>
            <person name="Sichtig H."/>
        </authorList>
    </citation>
    <scope>NUCLEOTIDE SEQUENCE [LARGE SCALE GENOMIC DNA]</scope>
    <source>
        <strain evidence="9 10">FDAARGOS_990</strain>
    </source>
</reference>
<evidence type="ECO:0000256" key="4">
    <source>
        <dbReference type="ARBA" id="ARBA00022692"/>
    </source>
</evidence>
<evidence type="ECO:0000256" key="5">
    <source>
        <dbReference type="ARBA" id="ARBA00022989"/>
    </source>
</evidence>
<proteinExistence type="inferred from homology"/>
<feature type="transmembrane region" description="Helical" evidence="7">
    <location>
        <begin position="65"/>
        <end position="85"/>
    </location>
</feature>
<evidence type="ECO:0000256" key="3">
    <source>
        <dbReference type="ARBA" id="ARBA00022475"/>
    </source>
</evidence>
<keyword evidence="3" id="KW-1003">Cell membrane</keyword>
<accession>A0A7T3ZZT4</accession>
<feature type="transmembrane region" description="Helical" evidence="7">
    <location>
        <begin position="149"/>
        <end position="170"/>
    </location>
</feature>
<evidence type="ECO:0000256" key="2">
    <source>
        <dbReference type="ARBA" id="ARBA00022448"/>
    </source>
</evidence>
<organism evidence="9 10">
    <name type="scientific">Brevibacterium casei</name>
    <dbReference type="NCBI Taxonomy" id="33889"/>
    <lineage>
        <taxon>Bacteria</taxon>
        <taxon>Bacillati</taxon>
        <taxon>Actinomycetota</taxon>
        <taxon>Actinomycetes</taxon>
        <taxon>Micrococcales</taxon>
        <taxon>Brevibacteriaceae</taxon>
        <taxon>Brevibacterium</taxon>
    </lineage>
</organism>
<dbReference type="EMBL" id="CP065989">
    <property type="protein sequence ID" value="QQB14623.1"/>
    <property type="molecule type" value="Genomic_DNA"/>
</dbReference>
<dbReference type="SUPFAM" id="SSF161098">
    <property type="entry name" value="MetI-like"/>
    <property type="match status" value="1"/>
</dbReference>
<evidence type="ECO:0000256" key="7">
    <source>
        <dbReference type="RuleBase" id="RU363032"/>
    </source>
</evidence>
<keyword evidence="6 7" id="KW-0472">Membrane</keyword>
<feature type="domain" description="ABC transmembrane type-1" evidence="8">
    <location>
        <begin position="85"/>
        <end position="269"/>
    </location>
</feature>
<comment type="similarity">
    <text evidence="7">Belongs to the binding-protein-dependent transport system permease family.</text>
</comment>
<evidence type="ECO:0000259" key="8">
    <source>
        <dbReference type="PROSITE" id="PS50928"/>
    </source>
</evidence>
<evidence type="ECO:0000313" key="9">
    <source>
        <dbReference type="EMBL" id="QQB14623.1"/>
    </source>
</evidence>
<protein>
    <submittedName>
        <fullName evidence="9">ABC transporter permease</fullName>
    </submittedName>
</protein>
<keyword evidence="4 7" id="KW-0812">Transmembrane</keyword>
<feature type="transmembrane region" description="Helical" evidence="7">
    <location>
        <begin position="120"/>
        <end position="143"/>
    </location>
</feature>
<sequence length="284" mass="30237">MSATISRTTPTGRRATDRLTRRINLAAETPAGRFLFGLGAVLAVFVVWQLLSVTGVLPAASLPSALEMLAAFFTLLGSAVFWSALWSTISVVLVGLVLIIVIATPLAILLGLVRFAEESAWFVIEFLKPIPPVALIPLGLLLWGPSPGMKLFLIILGAIWPLLTQLVYGVREVGGTSADMARSYRLGWWLTTSRLVVPSMLPFAMTGLRISAAIAVIVAVVTEMIGGAAGLGQEIVVAQTAGALPQMYALIFATGLLGLAINGLFRIAEVPLLFWHPSHREEAA</sequence>
<dbReference type="GO" id="GO:0005886">
    <property type="term" value="C:plasma membrane"/>
    <property type="evidence" value="ECO:0007669"/>
    <property type="project" value="UniProtKB-SubCell"/>
</dbReference>
<feature type="transmembrane region" description="Helical" evidence="7">
    <location>
        <begin position="243"/>
        <end position="265"/>
    </location>
</feature>
<dbReference type="InterPro" id="IPR035906">
    <property type="entry name" value="MetI-like_sf"/>
</dbReference>
<gene>
    <name evidence="9" type="ORF">I6H47_01080</name>
</gene>
<dbReference type="PROSITE" id="PS50928">
    <property type="entry name" value="ABC_TM1"/>
    <property type="match status" value="1"/>
</dbReference>
<feature type="transmembrane region" description="Helical" evidence="7">
    <location>
        <begin position="210"/>
        <end position="231"/>
    </location>
</feature>
<dbReference type="Pfam" id="PF00528">
    <property type="entry name" value="BPD_transp_1"/>
    <property type="match status" value="1"/>
</dbReference>